<dbReference type="Gene3D" id="1.10.10.1320">
    <property type="entry name" value="Anti-sigma factor, zinc-finger domain"/>
    <property type="match status" value="1"/>
</dbReference>
<keyword evidence="1" id="KW-0812">Transmembrane</keyword>
<evidence type="ECO:0000259" key="2">
    <source>
        <dbReference type="Pfam" id="PF13490"/>
    </source>
</evidence>
<organism evidence="3 4">
    <name type="scientific">Devosia salina</name>
    <dbReference type="NCBI Taxonomy" id="2860336"/>
    <lineage>
        <taxon>Bacteria</taxon>
        <taxon>Pseudomonadati</taxon>
        <taxon>Pseudomonadota</taxon>
        <taxon>Alphaproteobacteria</taxon>
        <taxon>Hyphomicrobiales</taxon>
        <taxon>Devosiaceae</taxon>
        <taxon>Devosia</taxon>
    </lineage>
</organism>
<dbReference type="Pfam" id="PF13490">
    <property type="entry name" value="zf-HC2"/>
    <property type="match status" value="1"/>
</dbReference>
<dbReference type="Proteomes" id="UP000825799">
    <property type="component" value="Chromosome"/>
</dbReference>
<feature type="transmembrane region" description="Helical" evidence="1">
    <location>
        <begin position="82"/>
        <end position="102"/>
    </location>
</feature>
<dbReference type="RefSeq" id="WP_220304852.1">
    <property type="nucleotide sequence ID" value="NZ_CP080590.1"/>
</dbReference>
<evidence type="ECO:0000256" key="1">
    <source>
        <dbReference type="SAM" id="Phobius"/>
    </source>
</evidence>
<keyword evidence="1" id="KW-0472">Membrane</keyword>
<feature type="domain" description="Putative zinc-finger" evidence="2">
    <location>
        <begin position="6"/>
        <end position="30"/>
    </location>
</feature>
<evidence type="ECO:0000313" key="3">
    <source>
        <dbReference type="EMBL" id="QYO76363.1"/>
    </source>
</evidence>
<accession>A0ABX8WC72</accession>
<proteinExistence type="predicted"/>
<evidence type="ECO:0000313" key="4">
    <source>
        <dbReference type="Proteomes" id="UP000825799"/>
    </source>
</evidence>
<reference evidence="3 4" key="1">
    <citation type="submission" date="2021-08" db="EMBL/GenBank/DDBJ databases">
        <title>Devosia salina sp. nov., isolated from the South China Sea sediment.</title>
        <authorList>
            <person name="Zhou Z."/>
        </authorList>
    </citation>
    <scope>NUCLEOTIDE SEQUENCE [LARGE SCALE GENOMIC DNA]</scope>
    <source>
        <strain evidence="3 4">SCS-3</strain>
    </source>
</reference>
<dbReference type="EMBL" id="CP080590">
    <property type="protein sequence ID" value="QYO76363.1"/>
    <property type="molecule type" value="Genomic_DNA"/>
</dbReference>
<sequence length="268" mass="28782">MSEINRDHLMAYLDGQLEPDKRADVETHLAAHPELAAEIAQLQRQGDTIRTLFAPTMTEPVPTRLDPHRLAVMQSRRRWQGLARAAMVVGVLGIGMAAGWLLRPAADNPALYNRLIADAVSAHTVYVAENRHAVEVAGNDAEHLSSWLSNRLSTDLAMPDLATAGFSFLGGRLLPAPAIPGGRAAQLMYEDAAGQRVTLYITPANGVGGPDYDLVRLGDDNALYWANAAITCTIVGPQPAEALQALAKTVFPQLTPGPAPTAPIYREL</sequence>
<keyword evidence="1" id="KW-1133">Transmembrane helix</keyword>
<keyword evidence="4" id="KW-1185">Reference proteome</keyword>
<protein>
    <submittedName>
        <fullName evidence="3">Anti-sigma factor</fullName>
    </submittedName>
</protein>
<dbReference type="InterPro" id="IPR041916">
    <property type="entry name" value="Anti_sigma_zinc_sf"/>
</dbReference>
<dbReference type="InterPro" id="IPR027383">
    <property type="entry name" value="Znf_put"/>
</dbReference>
<gene>
    <name evidence="3" type="ORF">K1X15_17410</name>
</gene>
<name>A0ABX8WC72_9HYPH</name>